<feature type="transmembrane region" description="Helical" evidence="1">
    <location>
        <begin position="67"/>
        <end position="89"/>
    </location>
</feature>
<evidence type="ECO:0000313" key="2">
    <source>
        <dbReference type="EMBL" id="SLN60588.1"/>
    </source>
</evidence>
<accession>A0A1Y5TCH8</accession>
<protein>
    <recommendedName>
        <fullName evidence="4">Major facilitator superfamily (MFS) profile domain-containing protein</fullName>
    </recommendedName>
</protein>
<keyword evidence="3" id="KW-1185">Reference proteome</keyword>
<name>A0A1Y5TCH8_9RHOB</name>
<keyword evidence="1" id="KW-0812">Transmembrane</keyword>
<keyword evidence="1" id="KW-1133">Transmembrane helix</keyword>
<proteinExistence type="predicted"/>
<keyword evidence="1" id="KW-0472">Membrane</keyword>
<dbReference type="Proteomes" id="UP000193862">
    <property type="component" value="Unassembled WGS sequence"/>
</dbReference>
<feature type="transmembrane region" description="Helical" evidence="1">
    <location>
        <begin position="39"/>
        <end position="61"/>
    </location>
</feature>
<dbReference type="EMBL" id="FWFS01000010">
    <property type="protein sequence ID" value="SLN60588.1"/>
    <property type="molecule type" value="Genomic_DNA"/>
</dbReference>
<dbReference type="AlphaFoldDB" id="A0A1Y5TCH8"/>
<feature type="transmembrane region" description="Helical" evidence="1">
    <location>
        <begin position="6"/>
        <end position="27"/>
    </location>
</feature>
<evidence type="ECO:0000256" key="1">
    <source>
        <dbReference type="SAM" id="Phobius"/>
    </source>
</evidence>
<organism evidence="2 3">
    <name type="scientific">Aquimixticola soesokkakensis</name>
    <dbReference type="NCBI Taxonomy" id="1519096"/>
    <lineage>
        <taxon>Bacteria</taxon>
        <taxon>Pseudomonadati</taxon>
        <taxon>Pseudomonadota</taxon>
        <taxon>Alphaproteobacteria</taxon>
        <taxon>Rhodobacterales</taxon>
        <taxon>Paracoccaceae</taxon>
        <taxon>Aquimixticola</taxon>
    </lineage>
</organism>
<sequence>MDTLFSVLGGMGLLFLLAVGVLAGWIASLLNGGRHKLRYIAMGVVGALIFPLLLAVLGATVVAAGGLVLLVLSALVGAAILLVIAKLVFD</sequence>
<reference evidence="2 3" key="1">
    <citation type="submission" date="2017-03" db="EMBL/GenBank/DDBJ databases">
        <authorList>
            <person name="Afonso C.L."/>
            <person name="Miller P.J."/>
            <person name="Scott M.A."/>
            <person name="Spackman E."/>
            <person name="Goraichik I."/>
            <person name="Dimitrov K.M."/>
            <person name="Suarez D.L."/>
            <person name="Swayne D.E."/>
        </authorList>
    </citation>
    <scope>NUCLEOTIDE SEQUENCE [LARGE SCALE GENOMIC DNA]</scope>
    <source>
        <strain evidence="2 3">CECT 8620</strain>
    </source>
</reference>
<evidence type="ECO:0008006" key="4">
    <source>
        <dbReference type="Google" id="ProtNLM"/>
    </source>
</evidence>
<evidence type="ECO:0000313" key="3">
    <source>
        <dbReference type="Proteomes" id="UP000193862"/>
    </source>
</evidence>
<dbReference type="RefSeq" id="WP_085837495.1">
    <property type="nucleotide sequence ID" value="NZ_FWFS01000010.1"/>
</dbReference>
<gene>
    <name evidence="2" type="ORF">AQS8620_02736</name>
</gene>